<feature type="compositionally biased region" description="Pro residues" evidence="1">
    <location>
        <begin position="178"/>
        <end position="193"/>
    </location>
</feature>
<accession>A0A226EEN9</accession>
<evidence type="ECO:0000313" key="4">
    <source>
        <dbReference type="Proteomes" id="UP000198287"/>
    </source>
</evidence>
<dbReference type="Proteomes" id="UP000198287">
    <property type="component" value="Unassembled WGS sequence"/>
</dbReference>
<comment type="caution">
    <text evidence="3">The sequence shown here is derived from an EMBL/GenBank/DDBJ whole genome shotgun (WGS) entry which is preliminary data.</text>
</comment>
<sequence>MACPTFDAGTMKKQALILSLLAVYLIRQSSGYTLDHKHHAEPDLSYVPPTVEVPPPTVAPLCGCTEKGRCGETLRTFTELVIRTQASEVVCGSKAELCCYEDDPWPGYVDAFAHLAPCVPDHICKRPYGTVATDVRDFGAIGPCIGLGAVRCLDGLEGPPVPQPESPTHFVIPIIDNPTPPDEYYAPPPPPTTETPTTQPPVVYIPPRPTTQPPVVYVPPQPTTQPPVVYVPPKPTTQPPVVCVPPQPEPEPPAYAPPEPEPEPYAPPTPTYGVPQGQPLGYAYTSRFGYPYGYGGYYGGLRFRLRKYFGGVGFLG</sequence>
<evidence type="ECO:0000313" key="3">
    <source>
        <dbReference type="EMBL" id="OXA55738.1"/>
    </source>
</evidence>
<dbReference type="EMBL" id="LNIX01000004">
    <property type="protein sequence ID" value="OXA55738.1"/>
    <property type="molecule type" value="Genomic_DNA"/>
</dbReference>
<organism evidence="3 4">
    <name type="scientific">Folsomia candida</name>
    <name type="common">Springtail</name>
    <dbReference type="NCBI Taxonomy" id="158441"/>
    <lineage>
        <taxon>Eukaryota</taxon>
        <taxon>Metazoa</taxon>
        <taxon>Ecdysozoa</taxon>
        <taxon>Arthropoda</taxon>
        <taxon>Hexapoda</taxon>
        <taxon>Collembola</taxon>
        <taxon>Entomobryomorpha</taxon>
        <taxon>Isotomoidea</taxon>
        <taxon>Isotomidae</taxon>
        <taxon>Proisotominae</taxon>
        <taxon>Folsomia</taxon>
    </lineage>
</organism>
<gene>
    <name evidence="3" type="ORF">Fcan01_09272</name>
</gene>
<dbReference type="PRINTS" id="PR01217">
    <property type="entry name" value="PRICHEXTENSN"/>
</dbReference>
<evidence type="ECO:0000256" key="2">
    <source>
        <dbReference type="SAM" id="SignalP"/>
    </source>
</evidence>
<keyword evidence="2" id="KW-0732">Signal</keyword>
<keyword evidence="4" id="KW-1185">Reference proteome</keyword>
<feature type="chain" id="PRO_5012420621" evidence="2">
    <location>
        <begin position="32"/>
        <end position="316"/>
    </location>
</feature>
<protein>
    <submittedName>
        <fullName evidence="3">Actin cytoskeleton-regulatory complex protein PAN1</fullName>
    </submittedName>
</protein>
<evidence type="ECO:0000256" key="1">
    <source>
        <dbReference type="SAM" id="MobiDB-lite"/>
    </source>
</evidence>
<proteinExistence type="predicted"/>
<reference evidence="3 4" key="1">
    <citation type="submission" date="2015-12" db="EMBL/GenBank/DDBJ databases">
        <title>The genome of Folsomia candida.</title>
        <authorList>
            <person name="Faddeeva A."/>
            <person name="Derks M.F."/>
            <person name="Anvar Y."/>
            <person name="Smit S."/>
            <person name="Van Straalen N."/>
            <person name="Roelofs D."/>
        </authorList>
    </citation>
    <scope>NUCLEOTIDE SEQUENCE [LARGE SCALE GENOMIC DNA]</scope>
    <source>
        <strain evidence="3 4">VU population</strain>
        <tissue evidence="3">Whole body</tissue>
    </source>
</reference>
<dbReference type="STRING" id="158441.A0A226EEN9"/>
<name>A0A226EEN9_FOLCA</name>
<dbReference type="OrthoDB" id="10636751at2759"/>
<feature type="region of interest" description="Disordered" evidence="1">
    <location>
        <begin position="245"/>
        <end position="266"/>
    </location>
</feature>
<dbReference type="OMA" id="VICCCEQ"/>
<feature type="region of interest" description="Disordered" evidence="1">
    <location>
        <begin position="176"/>
        <end position="200"/>
    </location>
</feature>
<feature type="signal peptide" evidence="2">
    <location>
        <begin position="1"/>
        <end position="31"/>
    </location>
</feature>
<dbReference type="AlphaFoldDB" id="A0A226EEN9"/>